<evidence type="ECO:0000256" key="1">
    <source>
        <dbReference type="ARBA" id="ARBA00000085"/>
    </source>
</evidence>
<dbReference type="PANTHER" id="PTHR43711:SF26">
    <property type="entry name" value="SENSOR HISTIDINE KINASE RCSC"/>
    <property type="match status" value="1"/>
</dbReference>
<evidence type="ECO:0000259" key="6">
    <source>
        <dbReference type="PROSITE" id="PS50109"/>
    </source>
</evidence>
<dbReference type="EC" id="2.7.13.3" evidence="2"/>
<comment type="catalytic activity">
    <reaction evidence="1">
        <text>ATP + protein L-histidine = ADP + protein N-phospho-L-histidine.</text>
        <dbReference type="EC" id="2.7.13.3"/>
    </reaction>
</comment>
<dbReference type="InterPro" id="IPR003594">
    <property type="entry name" value="HATPase_dom"/>
</dbReference>
<reference evidence="7" key="1">
    <citation type="journal article" date="2013" name="Environ. Microbiol.">
        <title>Microbiota from the distal guts of lean and obese adolescents exhibit partial functional redundancy besides clear differences in community structure.</title>
        <authorList>
            <person name="Ferrer M."/>
            <person name="Ruiz A."/>
            <person name="Lanza F."/>
            <person name="Haange S.B."/>
            <person name="Oberbach A."/>
            <person name="Till H."/>
            <person name="Bargiela R."/>
            <person name="Campoy C."/>
            <person name="Segura M.T."/>
            <person name="Richter M."/>
            <person name="von Bergen M."/>
            <person name="Seifert J."/>
            <person name="Suarez A."/>
        </authorList>
    </citation>
    <scope>NUCLEOTIDE SEQUENCE</scope>
</reference>
<dbReference type="InterPro" id="IPR005467">
    <property type="entry name" value="His_kinase_dom"/>
</dbReference>
<proteinExistence type="predicted"/>
<dbReference type="PRINTS" id="PR00344">
    <property type="entry name" value="BCTRLSENSOR"/>
</dbReference>
<keyword evidence="7" id="KW-0547">Nucleotide-binding</keyword>
<dbReference type="AlphaFoldDB" id="K1R2Y4"/>
<keyword evidence="3" id="KW-0808">Transferase</keyword>
<keyword evidence="4" id="KW-0418">Kinase</keyword>
<sequence>NLLSNAVKFTPQGGSITLRQTRANGKLYVSVTDTGCGMDEKTIKHIYDKFYQGDTSHSTEGNGLGMALVKRILELTGAEMQIESTPGKGSTFTVVLAERK</sequence>
<name>K1R2Y4_9ZZZZ</name>
<evidence type="ECO:0000256" key="3">
    <source>
        <dbReference type="ARBA" id="ARBA00022679"/>
    </source>
</evidence>
<dbReference type="GO" id="GO:0005524">
    <property type="term" value="F:ATP binding"/>
    <property type="evidence" value="ECO:0007669"/>
    <property type="project" value="UniProtKB-KW"/>
</dbReference>
<protein>
    <recommendedName>
        <fullName evidence="2">histidine kinase</fullName>
        <ecNumber evidence="2">2.7.13.3</ecNumber>
    </recommendedName>
</protein>
<evidence type="ECO:0000313" key="7">
    <source>
        <dbReference type="EMBL" id="EKC43627.1"/>
    </source>
</evidence>
<dbReference type="InterPro" id="IPR050736">
    <property type="entry name" value="Sensor_HK_Regulatory"/>
</dbReference>
<accession>K1R2Y4</accession>
<dbReference type="Gene3D" id="3.30.565.10">
    <property type="entry name" value="Histidine kinase-like ATPase, C-terminal domain"/>
    <property type="match status" value="1"/>
</dbReference>
<dbReference type="InterPro" id="IPR004358">
    <property type="entry name" value="Sig_transdc_His_kin-like_C"/>
</dbReference>
<dbReference type="PANTHER" id="PTHR43711">
    <property type="entry name" value="TWO-COMPONENT HISTIDINE KINASE"/>
    <property type="match status" value="1"/>
</dbReference>
<dbReference type="Pfam" id="PF02518">
    <property type="entry name" value="HATPase_c"/>
    <property type="match status" value="1"/>
</dbReference>
<keyword evidence="7" id="KW-0067">ATP-binding</keyword>
<evidence type="ECO:0000256" key="2">
    <source>
        <dbReference type="ARBA" id="ARBA00012438"/>
    </source>
</evidence>
<dbReference type="InterPro" id="IPR036890">
    <property type="entry name" value="HATPase_C_sf"/>
</dbReference>
<keyword evidence="5" id="KW-0902">Two-component regulatory system</keyword>
<feature type="non-terminal residue" evidence="7">
    <location>
        <position position="1"/>
    </location>
</feature>
<feature type="domain" description="Histidine kinase" evidence="6">
    <location>
        <begin position="1"/>
        <end position="100"/>
    </location>
</feature>
<dbReference type="SMART" id="SM00387">
    <property type="entry name" value="HATPase_c"/>
    <property type="match status" value="1"/>
</dbReference>
<dbReference type="PROSITE" id="PS50109">
    <property type="entry name" value="HIS_KIN"/>
    <property type="match status" value="1"/>
</dbReference>
<dbReference type="GO" id="GO:0000160">
    <property type="term" value="P:phosphorelay signal transduction system"/>
    <property type="evidence" value="ECO:0007669"/>
    <property type="project" value="UniProtKB-KW"/>
</dbReference>
<dbReference type="EMBL" id="AJWZ01011947">
    <property type="protein sequence ID" value="EKC43627.1"/>
    <property type="molecule type" value="Genomic_DNA"/>
</dbReference>
<dbReference type="SUPFAM" id="SSF55874">
    <property type="entry name" value="ATPase domain of HSP90 chaperone/DNA topoisomerase II/histidine kinase"/>
    <property type="match status" value="1"/>
</dbReference>
<comment type="caution">
    <text evidence="7">The sequence shown here is derived from an EMBL/GenBank/DDBJ whole genome shotgun (WGS) entry which is preliminary data.</text>
</comment>
<dbReference type="GO" id="GO:0004673">
    <property type="term" value="F:protein histidine kinase activity"/>
    <property type="evidence" value="ECO:0007669"/>
    <property type="project" value="UniProtKB-EC"/>
</dbReference>
<evidence type="ECO:0000256" key="4">
    <source>
        <dbReference type="ARBA" id="ARBA00022777"/>
    </source>
</evidence>
<organism evidence="7">
    <name type="scientific">human gut metagenome</name>
    <dbReference type="NCBI Taxonomy" id="408170"/>
    <lineage>
        <taxon>unclassified sequences</taxon>
        <taxon>metagenomes</taxon>
        <taxon>organismal metagenomes</taxon>
    </lineage>
</organism>
<gene>
    <name evidence="7" type="ORF">OBE_17901</name>
</gene>
<evidence type="ECO:0000256" key="5">
    <source>
        <dbReference type="ARBA" id="ARBA00023012"/>
    </source>
</evidence>